<protein>
    <submittedName>
        <fullName evidence="1">Uncharacterized protein</fullName>
    </submittedName>
</protein>
<name>A0ACB7NY01_9PEZI</name>
<comment type="caution">
    <text evidence="1">The sequence shown here is derived from an EMBL/GenBank/DDBJ whole genome shotgun (WGS) entry which is preliminary data.</text>
</comment>
<sequence length="182" mass="20040">MDALFNASDEAVRAILIALCDDARVYSKALKYLALIEPKGNHLVSGKAEGGNPQSGPNSKKRKLVPTLSICIQCGQAFHEGTTDRCRYHDGELEPDYDGDFWADHDERCHGVIDTDSMREDFPDGFVWDCCNRLGSEPGCQKGYHESNPEKKCSQSGSEAEDTGESEDGGEEEGEDNEDDED</sequence>
<accession>A0ACB7NY01</accession>
<reference evidence="1 2" key="1">
    <citation type="journal article" date="2021" name="Nat. Commun.">
        <title>Genetic determinants of endophytism in the Arabidopsis root mycobiome.</title>
        <authorList>
            <person name="Mesny F."/>
            <person name="Miyauchi S."/>
            <person name="Thiergart T."/>
            <person name="Pickel B."/>
            <person name="Atanasova L."/>
            <person name="Karlsson M."/>
            <person name="Huettel B."/>
            <person name="Barry K.W."/>
            <person name="Haridas S."/>
            <person name="Chen C."/>
            <person name="Bauer D."/>
            <person name="Andreopoulos W."/>
            <person name="Pangilinan J."/>
            <person name="LaButti K."/>
            <person name="Riley R."/>
            <person name="Lipzen A."/>
            <person name="Clum A."/>
            <person name="Drula E."/>
            <person name="Henrissat B."/>
            <person name="Kohler A."/>
            <person name="Grigoriev I.V."/>
            <person name="Martin F.M."/>
            <person name="Hacquard S."/>
        </authorList>
    </citation>
    <scope>NUCLEOTIDE SEQUENCE [LARGE SCALE GENOMIC DNA]</scope>
    <source>
        <strain evidence="1 2">MPI-SDFR-AT-0079</strain>
    </source>
</reference>
<dbReference type="EMBL" id="JAGIZQ010000007">
    <property type="protein sequence ID" value="KAH6617648.1"/>
    <property type="molecule type" value="Genomic_DNA"/>
</dbReference>
<organism evidence="1 2">
    <name type="scientific">Chaetomium tenue</name>
    <dbReference type="NCBI Taxonomy" id="1854479"/>
    <lineage>
        <taxon>Eukaryota</taxon>
        <taxon>Fungi</taxon>
        <taxon>Dikarya</taxon>
        <taxon>Ascomycota</taxon>
        <taxon>Pezizomycotina</taxon>
        <taxon>Sordariomycetes</taxon>
        <taxon>Sordariomycetidae</taxon>
        <taxon>Sordariales</taxon>
        <taxon>Chaetomiaceae</taxon>
        <taxon>Chaetomium</taxon>
    </lineage>
</organism>
<gene>
    <name evidence="1" type="ORF">F5144DRAFT_587025</name>
</gene>
<evidence type="ECO:0000313" key="1">
    <source>
        <dbReference type="EMBL" id="KAH6617648.1"/>
    </source>
</evidence>
<keyword evidence="2" id="KW-1185">Reference proteome</keyword>
<dbReference type="Proteomes" id="UP000724584">
    <property type="component" value="Unassembled WGS sequence"/>
</dbReference>
<evidence type="ECO:0000313" key="2">
    <source>
        <dbReference type="Proteomes" id="UP000724584"/>
    </source>
</evidence>
<proteinExistence type="predicted"/>